<evidence type="ECO:0000313" key="2">
    <source>
        <dbReference type="Proteomes" id="UP000785679"/>
    </source>
</evidence>
<gene>
    <name evidence="1" type="ORF">FGO68_gene15553</name>
</gene>
<sequence length="345" mass="39609">MLEFVRDFFGVSPERMHLEIRAMLNHTKMILARKGIKYQDLKAALTPQIHRKEIALIFDTINMTETWYGLPIHERLLPLLDKRSSRCILSGDYVGPPSAQDRLYEAFVENVTAIRPVDYIYSNQFYIVYLNNLSDEMAKTLVQGFLGFPPFVGFVDTTYSSRFKTFLSTAIGTTYLQNRNTVICGHEPDRDDLENVNIPGYPFQNHGFSLRSVPHDNFSVLLNYKIERQVSDGFHADTELSLNAVSSQPSRLSSCDIEVDSRKFDYLVREKAESLRGLGLLESDAVGLKKVIRQKIESTYIYNMAYTNDHDTTKFNMVIEVPAFKVLISLEYLTTPNKLRLITLF</sequence>
<dbReference type="EMBL" id="RRYP01030393">
    <property type="protein sequence ID" value="TNV71179.1"/>
    <property type="molecule type" value="Genomic_DNA"/>
</dbReference>
<reference evidence="1" key="1">
    <citation type="submission" date="2019-06" db="EMBL/GenBank/DDBJ databases">
        <authorList>
            <person name="Zheng W."/>
        </authorList>
    </citation>
    <scope>NUCLEOTIDE SEQUENCE</scope>
    <source>
        <strain evidence="1">QDHG01</strain>
    </source>
</reference>
<protein>
    <submittedName>
        <fullName evidence="1">Uncharacterized protein</fullName>
    </submittedName>
</protein>
<keyword evidence="2" id="KW-1185">Reference proteome</keyword>
<dbReference type="Proteomes" id="UP000785679">
    <property type="component" value="Unassembled WGS sequence"/>
</dbReference>
<name>A0A8J8SUJ3_HALGN</name>
<proteinExistence type="predicted"/>
<organism evidence="1 2">
    <name type="scientific">Halteria grandinella</name>
    <dbReference type="NCBI Taxonomy" id="5974"/>
    <lineage>
        <taxon>Eukaryota</taxon>
        <taxon>Sar</taxon>
        <taxon>Alveolata</taxon>
        <taxon>Ciliophora</taxon>
        <taxon>Intramacronucleata</taxon>
        <taxon>Spirotrichea</taxon>
        <taxon>Stichotrichia</taxon>
        <taxon>Sporadotrichida</taxon>
        <taxon>Halteriidae</taxon>
        <taxon>Halteria</taxon>
    </lineage>
</organism>
<accession>A0A8J8SUJ3</accession>
<evidence type="ECO:0000313" key="1">
    <source>
        <dbReference type="EMBL" id="TNV71179.1"/>
    </source>
</evidence>
<dbReference type="AlphaFoldDB" id="A0A8J8SUJ3"/>
<comment type="caution">
    <text evidence="1">The sequence shown here is derived from an EMBL/GenBank/DDBJ whole genome shotgun (WGS) entry which is preliminary data.</text>
</comment>